<dbReference type="EMBL" id="ML986581">
    <property type="protein sequence ID" value="KAF2269663.1"/>
    <property type="molecule type" value="Genomic_DNA"/>
</dbReference>
<sequence>MNAPHNVKLQPHSIFTYPPFLSSTQTINYFYRLQYPREFAGISSDLKTQAALNYAEQRACTSGSRLLIGRQFRGFWLADLSV</sequence>
<organism evidence="1 2">
    <name type="scientific">Lojkania enalia</name>
    <dbReference type="NCBI Taxonomy" id="147567"/>
    <lineage>
        <taxon>Eukaryota</taxon>
        <taxon>Fungi</taxon>
        <taxon>Dikarya</taxon>
        <taxon>Ascomycota</taxon>
        <taxon>Pezizomycotina</taxon>
        <taxon>Dothideomycetes</taxon>
        <taxon>Pleosporomycetidae</taxon>
        <taxon>Pleosporales</taxon>
        <taxon>Pleosporales incertae sedis</taxon>
        <taxon>Lojkania</taxon>
    </lineage>
</organism>
<comment type="caution">
    <text evidence="1">The sequence shown here is derived from an EMBL/GenBank/DDBJ whole genome shotgun (WGS) entry which is preliminary data.</text>
</comment>
<keyword evidence="2" id="KW-1185">Reference proteome</keyword>
<gene>
    <name evidence="1" type="ORF">CC78DRAFT_236861</name>
</gene>
<reference evidence="2" key="1">
    <citation type="journal article" date="2020" name="Stud. Mycol.">
        <title>101 Dothideomycetes genomes: A test case for predicting lifestyles and emergence of pathogens.</title>
        <authorList>
            <person name="Haridas S."/>
            <person name="Albert R."/>
            <person name="Binder M."/>
            <person name="Bloem J."/>
            <person name="LaButti K."/>
            <person name="Salamov A."/>
            <person name="Andreopoulos B."/>
            <person name="Baker S."/>
            <person name="Barry K."/>
            <person name="Bills G."/>
            <person name="Bluhm B."/>
            <person name="Cannon C."/>
            <person name="Castanera R."/>
            <person name="Culley D."/>
            <person name="Daum C."/>
            <person name="Ezra D."/>
            <person name="Gonzalez J."/>
            <person name="Henrissat B."/>
            <person name="Kuo A."/>
            <person name="Liang C."/>
            <person name="Lipzen A."/>
            <person name="Lutzoni F."/>
            <person name="Magnuson J."/>
            <person name="Mondo S."/>
            <person name="Nolan M."/>
            <person name="Ohm R."/>
            <person name="Pangilinan J."/>
            <person name="Park H.-J."/>
            <person name="Ramirez L."/>
            <person name="Alfaro M."/>
            <person name="Sun H."/>
            <person name="Tritt A."/>
            <person name="Yoshinaga Y."/>
            <person name="Zwiers L.-H."/>
            <person name="Turgeon B."/>
            <person name="Goodwin S."/>
            <person name="Spatafora J."/>
            <person name="Crous P."/>
            <person name="Grigoriev I."/>
        </authorList>
    </citation>
    <scope>NUCLEOTIDE SEQUENCE [LARGE SCALE GENOMIC DNA]</scope>
    <source>
        <strain evidence="2">CBS 304.66</strain>
    </source>
</reference>
<evidence type="ECO:0000313" key="1">
    <source>
        <dbReference type="EMBL" id="KAF2269663.1"/>
    </source>
</evidence>
<dbReference type="AlphaFoldDB" id="A0A9P4TQH4"/>
<dbReference type="Proteomes" id="UP000800093">
    <property type="component" value="Unassembled WGS sequence"/>
</dbReference>
<evidence type="ECO:0000313" key="2">
    <source>
        <dbReference type="Proteomes" id="UP000800093"/>
    </source>
</evidence>
<name>A0A9P4TQH4_9PLEO</name>
<proteinExistence type="predicted"/>
<protein>
    <submittedName>
        <fullName evidence="1">Uncharacterized protein</fullName>
    </submittedName>
</protein>
<accession>A0A9P4TQH4</accession>